<feature type="transmembrane region" description="Helical" evidence="9">
    <location>
        <begin position="140"/>
        <end position="164"/>
    </location>
</feature>
<dbReference type="Proteomes" id="UP000261660">
    <property type="component" value="Unplaced"/>
</dbReference>
<keyword evidence="6" id="KW-1015">Disulfide bond</keyword>
<dbReference type="InParanoid" id="A0A3Q3GSZ4"/>
<evidence type="ECO:0000256" key="3">
    <source>
        <dbReference type="ARBA" id="ARBA00022692"/>
    </source>
</evidence>
<feature type="transmembrane region" description="Helical" evidence="9">
    <location>
        <begin position="234"/>
        <end position="258"/>
    </location>
</feature>
<comment type="similarity">
    <text evidence="2">Belongs to the G-protein coupled receptor 2 family. Adhesion G-protein coupled receptor (ADGR) subfamily.</text>
</comment>
<keyword evidence="7" id="KW-0325">Glycoprotein</keyword>
<evidence type="ECO:0000256" key="2">
    <source>
        <dbReference type="ARBA" id="ARBA00007343"/>
    </source>
</evidence>
<dbReference type="GO" id="GO:0016020">
    <property type="term" value="C:membrane"/>
    <property type="evidence" value="ECO:0007669"/>
    <property type="project" value="UniProtKB-SubCell"/>
</dbReference>
<evidence type="ECO:0000313" key="11">
    <source>
        <dbReference type="Ensembl" id="ENSLBEP00000036496.1"/>
    </source>
</evidence>
<proteinExistence type="inferred from homology"/>
<evidence type="ECO:0000256" key="8">
    <source>
        <dbReference type="SAM" id="MobiDB-lite"/>
    </source>
</evidence>
<keyword evidence="3 9" id="KW-0812">Transmembrane</keyword>
<keyword evidence="4 9" id="KW-1133">Transmembrane helix</keyword>
<feature type="region of interest" description="Disordered" evidence="8">
    <location>
        <begin position="1"/>
        <end position="27"/>
    </location>
</feature>
<organism evidence="11 12">
    <name type="scientific">Labrus bergylta</name>
    <name type="common">ballan wrasse</name>
    <dbReference type="NCBI Taxonomy" id="56723"/>
    <lineage>
        <taxon>Eukaryota</taxon>
        <taxon>Metazoa</taxon>
        <taxon>Chordata</taxon>
        <taxon>Craniata</taxon>
        <taxon>Vertebrata</taxon>
        <taxon>Euteleostomi</taxon>
        <taxon>Actinopterygii</taxon>
        <taxon>Neopterygii</taxon>
        <taxon>Teleostei</taxon>
        <taxon>Neoteleostei</taxon>
        <taxon>Acanthomorphata</taxon>
        <taxon>Eupercaria</taxon>
        <taxon>Labriformes</taxon>
        <taxon>Labridae</taxon>
        <taxon>Labrus</taxon>
    </lineage>
</organism>
<dbReference type="Pfam" id="PF01825">
    <property type="entry name" value="GPS"/>
    <property type="match status" value="1"/>
</dbReference>
<dbReference type="InterPro" id="IPR051587">
    <property type="entry name" value="Adhesion_GPCR"/>
</dbReference>
<protein>
    <recommendedName>
        <fullName evidence="10">GAIN-B domain-containing protein</fullName>
    </recommendedName>
</protein>
<dbReference type="PANTHER" id="PTHR45813">
    <property type="entry name" value="IG-LIKE DOMAIN-CONTAINING PROTEIN"/>
    <property type="match status" value="1"/>
</dbReference>
<dbReference type="GO" id="GO:0004930">
    <property type="term" value="F:G protein-coupled receptor activity"/>
    <property type="evidence" value="ECO:0007669"/>
    <property type="project" value="InterPro"/>
</dbReference>
<evidence type="ECO:0000259" key="10">
    <source>
        <dbReference type="PROSITE" id="PS50221"/>
    </source>
</evidence>
<sequence length="463" mass="50846">FPSLLSRSSHPHTCALSHSQTDTPRSYNTSIKPRVLIKTQQWQSNKTKSFDINGRVVLVQTSIGNSPINISFTFNLNNTSLVDPQCVFWNFSLFDDRGGWDNEGCMLVEIKNGSVTCNCNHLTSFSILMSPFVNCEVCSLITFIGVGISMASLVICLIIEAVIWRKIRRNTTSYLRHVSIVNIAVTGDNRDACSAATFFIHFFYLAMFFWMLALASVALPHSQCLCGGLSKRSMLAIGFSVGYGGPIIIAVITIAATAPVKGTHKVYSAGSTLRVPRHNSLCVACSDDSAVSPHRLDCGIIQNAEEKGSDRLCPSRSEECLLLIARTLAVLTPLFGLTWGLGIGTLADPENQGIHIAFSFFNSLQGFFILVFGLLLDKKVFTTQYSHLYLISTSAGNSSSAFGFLQLWRRGRGKAVISKKEKKALSQCFCSVFTMPQFGQKPRSETKLFSLYCPSILFLSGDI</sequence>
<feature type="domain" description="GAIN-B" evidence="10">
    <location>
        <begin position="1"/>
        <end position="135"/>
    </location>
</feature>
<evidence type="ECO:0000256" key="6">
    <source>
        <dbReference type="ARBA" id="ARBA00023157"/>
    </source>
</evidence>
<evidence type="ECO:0000256" key="5">
    <source>
        <dbReference type="ARBA" id="ARBA00023136"/>
    </source>
</evidence>
<feature type="transmembrane region" description="Helical" evidence="9">
    <location>
        <begin position="320"/>
        <end position="342"/>
    </location>
</feature>
<dbReference type="Ensembl" id="ENSLBET00000038024.1">
    <property type="protein sequence ID" value="ENSLBEP00000036496.1"/>
    <property type="gene ID" value="ENSLBEG00000027310.1"/>
</dbReference>
<evidence type="ECO:0000256" key="4">
    <source>
        <dbReference type="ARBA" id="ARBA00022989"/>
    </source>
</evidence>
<dbReference type="InterPro" id="IPR000832">
    <property type="entry name" value="GPCR_2_secretin-like"/>
</dbReference>
<keyword evidence="12" id="KW-1185">Reference proteome</keyword>
<evidence type="ECO:0000313" key="12">
    <source>
        <dbReference type="Proteomes" id="UP000261660"/>
    </source>
</evidence>
<name>A0A3Q3GSZ4_9LABR</name>
<evidence type="ECO:0000256" key="7">
    <source>
        <dbReference type="ARBA" id="ARBA00023180"/>
    </source>
</evidence>
<dbReference type="PROSITE" id="PS50221">
    <property type="entry name" value="GAIN_B"/>
    <property type="match status" value="1"/>
</dbReference>
<dbReference type="Pfam" id="PF00002">
    <property type="entry name" value="7tm_2"/>
    <property type="match status" value="1"/>
</dbReference>
<reference evidence="11" key="1">
    <citation type="submission" date="2025-08" db="UniProtKB">
        <authorList>
            <consortium name="Ensembl"/>
        </authorList>
    </citation>
    <scope>IDENTIFICATION</scope>
</reference>
<feature type="transmembrane region" description="Helical" evidence="9">
    <location>
        <begin position="354"/>
        <end position="376"/>
    </location>
</feature>
<dbReference type="STRING" id="56723.ENSLBEP00000036496"/>
<dbReference type="GeneTree" id="ENSGT00940000154603"/>
<dbReference type="GO" id="GO:0007189">
    <property type="term" value="P:adenylate cyclase-activating G protein-coupled receptor signaling pathway"/>
    <property type="evidence" value="ECO:0007669"/>
    <property type="project" value="TreeGrafter"/>
</dbReference>
<keyword evidence="5 9" id="KW-0472">Membrane</keyword>
<dbReference type="PANTHER" id="PTHR45813:SF4">
    <property type="entry name" value="ADHESION G PROTEIN-COUPLED RECEPTOR F5"/>
    <property type="match status" value="1"/>
</dbReference>
<evidence type="ECO:0000256" key="9">
    <source>
        <dbReference type="SAM" id="Phobius"/>
    </source>
</evidence>
<dbReference type="PRINTS" id="PR00249">
    <property type="entry name" value="GPCRSECRETIN"/>
</dbReference>
<evidence type="ECO:0000256" key="1">
    <source>
        <dbReference type="ARBA" id="ARBA00004141"/>
    </source>
</evidence>
<dbReference type="Gene3D" id="2.60.220.50">
    <property type="match status" value="1"/>
</dbReference>
<dbReference type="Gene3D" id="1.20.1070.10">
    <property type="entry name" value="Rhodopsin 7-helix transmembrane proteins"/>
    <property type="match status" value="2"/>
</dbReference>
<comment type="subcellular location">
    <subcellularLocation>
        <location evidence="1">Membrane</location>
        <topology evidence="1">Multi-pass membrane protein</topology>
    </subcellularLocation>
</comment>
<dbReference type="InterPro" id="IPR046338">
    <property type="entry name" value="GAIN_dom_sf"/>
</dbReference>
<feature type="transmembrane region" description="Helical" evidence="9">
    <location>
        <begin position="198"/>
        <end position="219"/>
    </location>
</feature>
<reference evidence="11" key="2">
    <citation type="submission" date="2025-09" db="UniProtKB">
        <authorList>
            <consortium name="Ensembl"/>
        </authorList>
    </citation>
    <scope>IDENTIFICATION</scope>
</reference>
<dbReference type="InterPro" id="IPR057244">
    <property type="entry name" value="GAIN_B"/>
</dbReference>
<accession>A0A3Q3GSZ4</accession>
<feature type="compositionally biased region" description="Polar residues" evidence="8">
    <location>
        <begin position="16"/>
        <end position="27"/>
    </location>
</feature>
<dbReference type="AlphaFoldDB" id="A0A3Q3GSZ4"/>
<dbReference type="InterPro" id="IPR000203">
    <property type="entry name" value="GPS"/>
</dbReference>
<dbReference type="SMART" id="SM00303">
    <property type="entry name" value="GPS"/>
    <property type="match status" value="1"/>
</dbReference>